<comment type="function">
    <text evidence="1">A cholesterol-dependent toxin that causes cytolysis by forming pores in cholesterol containing host membranes. After binding to target membranes, the protein undergoes a major conformation change, leading to its insertion in the host membrane and formation of an oligomeric pore complex. Cholesterol is required for binding to host membranes, membrane insertion and pore formation; cholesterol binding is mediated by a Thr-Leu pair in the C-terminus. Can be reversibly inactivated by oxidation.</text>
</comment>
<comment type="subcellular location">
    <subcellularLocation>
        <location evidence="1">Secreted</location>
    </subcellularLocation>
    <subcellularLocation>
        <location evidence="1">Host cell membrane</location>
        <topology evidence="1">Multi-pass membrane protein</topology>
    </subcellularLocation>
</comment>
<sequence>CTLSIDLPGLREPSARLVPTESSVRAFVNGKLEAWSAGAAHEGYVNAARSVLNIAQAYSSQQLSLELGFNAKWASGNASAQLSTTSNTERSVVVAYYKQVFYTVSMNTPENAADVFGAGATAEARWPPSTRTTRRATSAASTTGDP</sequence>
<dbReference type="GO" id="GO:0031640">
    <property type="term" value="P:killing of cells of another organism"/>
    <property type="evidence" value="ECO:0007669"/>
    <property type="project" value="UniProtKB-KW"/>
</dbReference>
<dbReference type="InterPro" id="IPR001869">
    <property type="entry name" value="Thiol_cytolysin"/>
</dbReference>
<keyword evidence="1" id="KW-0964">Secreted</keyword>
<accession>A0A060BV33</accession>
<keyword evidence="1" id="KW-0354">Hemolysis</keyword>
<keyword evidence="1" id="KW-0812">Transmembrane</keyword>
<evidence type="ECO:0000313" key="3">
    <source>
        <dbReference type="EMBL" id="AIA84675.1"/>
    </source>
</evidence>
<evidence type="ECO:0000256" key="1">
    <source>
        <dbReference type="RuleBase" id="RU364025"/>
    </source>
</evidence>
<dbReference type="Gene3D" id="3.40.30.40">
    <property type="entry name" value="Perfringolysin"/>
    <property type="match status" value="1"/>
</dbReference>
<dbReference type="SUPFAM" id="SSF56978">
    <property type="entry name" value="Perfringolysin"/>
    <property type="match status" value="1"/>
</dbReference>
<dbReference type="AlphaFoldDB" id="A0A060BV33"/>
<dbReference type="EMBL" id="KF117421">
    <property type="protein sequence ID" value="AIA84675.1"/>
    <property type="molecule type" value="Genomic_DNA"/>
</dbReference>
<evidence type="ECO:0000256" key="2">
    <source>
        <dbReference type="SAM" id="MobiDB-lite"/>
    </source>
</evidence>
<keyword evidence="1" id="KW-1134">Transmembrane beta strand</keyword>
<keyword evidence="1" id="KW-0446">Lipid-binding</keyword>
<keyword evidence="1" id="KW-0472">Membrane</keyword>
<reference evidence="3" key="1">
    <citation type="journal article" date="2013" name="Environ. Microbiol.">
        <title>Seasonally variable intestinal metagenomes of the red palm weevil (Rhynchophorus ferrugineus).</title>
        <authorList>
            <person name="Jia S."/>
            <person name="Zhang X."/>
            <person name="Zhang G."/>
            <person name="Yin A."/>
            <person name="Zhang S."/>
            <person name="Li F."/>
            <person name="Wang L."/>
            <person name="Zhao D."/>
            <person name="Yun Q."/>
            <person name="Tala"/>
            <person name="Wang J."/>
            <person name="Sun G."/>
            <person name="Baabdullah M."/>
            <person name="Yu X."/>
            <person name="Hu S."/>
            <person name="Al-Mssallem I.S."/>
            <person name="Yu J."/>
        </authorList>
    </citation>
    <scope>NUCLEOTIDE SEQUENCE</scope>
</reference>
<keyword evidence="1" id="KW-1043">Host membrane</keyword>
<comment type="similarity">
    <text evidence="1">Belongs to the cholesterol-dependent cytolysin family.</text>
</comment>
<protein>
    <recommendedName>
        <fullName evidence="1">Thiol-activated cytolysin</fullName>
    </recommendedName>
</protein>
<keyword evidence="1" id="KW-1032">Host cell membrane</keyword>
<dbReference type="Pfam" id="PF01289">
    <property type="entry name" value="Thiol_cytolysin"/>
    <property type="match status" value="1"/>
</dbReference>
<feature type="non-terminal residue" evidence="3">
    <location>
        <position position="146"/>
    </location>
</feature>
<dbReference type="GO" id="GO:0090729">
    <property type="term" value="F:toxin activity"/>
    <property type="evidence" value="ECO:0007669"/>
    <property type="project" value="UniProtKB-KW"/>
</dbReference>
<dbReference type="GO" id="GO:0020002">
    <property type="term" value="C:host cell plasma membrane"/>
    <property type="evidence" value="ECO:0007669"/>
    <property type="project" value="UniProtKB-SubCell"/>
</dbReference>
<name>A0A060BV33_9STRE</name>
<feature type="region of interest" description="Disordered" evidence="2">
    <location>
        <begin position="124"/>
        <end position="146"/>
    </location>
</feature>
<organism evidence="3">
    <name type="scientific">uncultured Streptococcus sp</name>
    <dbReference type="NCBI Taxonomy" id="83427"/>
    <lineage>
        <taxon>Bacteria</taxon>
        <taxon>Bacillati</taxon>
        <taxon>Bacillota</taxon>
        <taxon>Bacilli</taxon>
        <taxon>Lactobacillales</taxon>
        <taxon>Streptococcaceae</taxon>
        <taxon>Streptococcus</taxon>
        <taxon>environmental samples</taxon>
    </lineage>
</organism>
<proteinExistence type="inferred from homology"/>
<feature type="compositionally biased region" description="Low complexity" evidence="2">
    <location>
        <begin position="129"/>
        <end position="146"/>
    </location>
</feature>
<dbReference type="InterPro" id="IPR036359">
    <property type="entry name" value="Thiol_cytolysin_sf"/>
</dbReference>
<feature type="non-terminal residue" evidence="3">
    <location>
        <position position="1"/>
    </location>
</feature>
<keyword evidence="1" id="KW-0800">Toxin</keyword>
<keyword evidence="1" id="KW-0204">Cytolysis</keyword>
<dbReference type="GO" id="GO:0015485">
    <property type="term" value="F:cholesterol binding"/>
    <property type="evidence" value="ECO:0007669"/>
    <property type="project" value="InterPro"/>
</dbReference>
<dbReference type="GO" id="GO:0005576">
    <property type="term" value="C:extracellular region"/>
    <property type="evidence" value="ECO:0007669"/>
    <property type="project" value="UniProtKB-SubCell"/>
</dbReference>